<evidence type="ECO:0000313" key="1">
    <source>
        <dbReference type="EMBL" id="MDE8650973.1"/>
    </source>
</evidence>
<reference evidence="1 2" key="1">
    <citation type="submission" date="2023-03" db="EMBL/GenBank/DDBJ databases">
        <title>NovoSphingobium album sp. nov. isolated from polycyclic aromatic hydrocarbons- and heavy-metal polluted soil.</title>
        <authorList>
            <person name="Liu Z."/>
            <person name="Wang K."/>
        </authorList>
    </citation>
    <scope>NUCLEOTIDE SEQUENCE [LARGE SCALE GENOMIC DNA]</scope>
    <source>
        <strain evidence="1 2">H3SJ31-1</strain>
    </source>
</reference>
<sequence length="49" mass="5660">MEGERVVFSEETGAEQYLKLVATGHLDDSLLEALEDYIKRQRRRLGIHS</sequence>
<dbReference type="EMBL" id="JARESE010000012">
    <property type="protein sequence ID" value="MDE8650973.1"/>
    <property type="molecule type" value="Genomic_DNA"/>
</dbReference>
<proteinExistence type="predicted"/>
<accession>A0ABT5WLQ4</accession>
<protein>
    <submittedName>
        <fullName evidence="1">Uncharacterized protein</fullName>
    </submittedName>
</protein>
<keyword evidence="2" id="KW-1185">Reference proteome</keyword>
<name>A0ABT5WLQ4_9SPHN</name>
<gene>
    <name evidence="1" type="ORF">PYV00_04470</name>
</gene>
<organism evidence="1 2">
    <name type="scientific">Novosphingobium album</name>
    <name type="common">ex Liu et al. 2023</name>
    <dbReference type="NCBI Taxonomy" id="3031130"/>
    <lineage>
        <taxon>Bacteria</taxon>
        <taxon>Pseudomonadati</taxon>
        <taxon>Pseudomonadota</taxon>
        <taxon>Alphaproteobacteria</taxon>
        <taxon>Sphingomonadales</taxon>
        <taxon>Sphingomonadaceae</taxon>
        <taxon>Novosphingobium</taxon>
    </lineage>
</organism>
<comment type="caution">
    <text evidence="1">The sequence shown here is derived from an EMBL/GenBank/DDBJ whole genome shotgun (WGS) entry which is preliminary data.</text>
</comment>
<dbReference type="Proteomes" id="UP001216253">
    <property type="component" value="Unassembled WGS sequence"/>
</dbReference>
<evidence type="ECO:0000313" key="2">
    <source>
        <dbReference type="Proteomes" id="UP001216253"/>
    </source>
</evidence>